<feature type="domain" description="BACON" evidence="2">
    <location>
        <begin position="885"/>
        <end position="981"/>
    </location>
</feature>
<gene>
    <name evidence="3" type="ORF">GCM10009105_31010</name>
</gene>
<comment type="caution">
    <text evidence="3">The sequence shown here is derived from an EMBL/GenBank/DDBJ whole genome shotgun (WGS) entry which is preliminary data.</text>
</comment>
<feature type="domain" description="BACON" evidence="2">
    <location>
        <begin position="813"/>
        <end position="866"/>
    </location>
</feature>
<proteinExistence type="predicted"/>
<feature type="signal peptide" evidence="1">
    <location>
        <begin position="1"/>
        <end position="16"/>
    </location>
</feature>
<dbReference type="Pfam" id="PF19190">
    <property type="entry name" value="BACON_2"/>
    <property type="match status" value="3"/>
</dbReference>
<evidence type="ECO:0000313" key="3">
    <source>
        <dbReference type="EMBL" id="GAA0721034.1"/>
    </source>
</evidence>
<dbReference type="InterPro" id="IPR013783">
    <property type="entry name" value="Ig-like_fold"/>
</dbReference>
<dbReference type="RefSeq" id="WP_343792757.1">
    <property type="nucleotide sequence ID" value="NZ_BAAAEU010000024.1"/>
</dbReference>
<dbReference type="Proteomes" id="UP001501523">
    <property type="component" value="Unassembled WGS sequence"/>
</dbReference>
<keyword evidence="4" id="KW-1185">Reference proteome</keyword>
<evidence type="ECO:0000259" key="2">
    <source>
        <dbReference type="Pfam" id="PF19190"/>
    </source>
</evidence>
<sequence>MLGLILTVGAVLSVHAAAPDAARTTAAVSQQWSVSGGEVGVSWNRDLAGDIGLRIAAPSTQLADAPDHHFERFAVRRSDALGFRVENGHFRGFSGGALQVRGGYVIDLPDGRIDLTHFRLVPSTDDPFLLDLVSADGKAWFYVDRLMYETAGRNNLLAVRSMDLRISAQLATRLGQPMVAGWAIADMELNSEVLSRGAQLAPTATCDVNSGANCHFAGIAAPNSGTYQADLFMESFTPQYSRCQGCTGPSGSGQVVFTPSSTLKNNVNAGSIQTTIPGQGALGVSSALWAADIAWFEMFSGNFPPYGNDQHPYLIWNMYRINADGSIEQIGRSGLKHAYLTVNGGASCPYTEGHVLGVTCEDNYGTGSNDNGSRLGPRSEVIPATNQWGRCGSIYDVNCNGVNDNPNNGSYAYRLVVGESQISATANPGASWLFESWYLARDDINIYNSMGTVATAQNWSPPNPPAQGFWGISASGYKLGPAIDRWVSPTAPPANTGNTELAVTEGHAKLAVKATNLGGGIWRYDYAVMNLDFSRATTQGSEPNLKVLSNKGFDSFSVPLPAGATVSATRFSNGDLSAANDWSVSTSGGSVTWTAQASGPTLDWGSLYAFSLTVNVPPGSVSSTLHVAQTGSPASFHVATLGPVSGAPSQPLAAISPASLALSVVAGASTSGPFTIGNSGDAGSTLHYTIDVAPTSCASPSAVAWLSASPTSGSVAQGAAAATITTTANAASLAAGSYSAQVCVRSDDPAHALIAVPVTLTVTPPPPTAAVSPGSLSLSVVAGASTSGPFTIGNTGATGSMLHYTIDVAPTSCASPSAVTWLSASPTSGSVAQGATAATVTATANAANLTAGSYSAQVCVHSDDPAHAVIAVPVALTVSAPPAASVSPGSFRFTVVGNATGSGTLDITNTGAAGTTLQFTIAMSDHTPVDCAHPNSVAWLRATPTSGSVAMGAVAAAISVQANSNGLAFGNHAATLCVGTNDPAQPTIQVPVNLVVLDPNDVIFIDGFDGTR</sequence>
<evidence type="ECO:0000313" key="4">
    <source>
        <dbReference type="Proteomes" id="UP001501523"/>
    </source>
</evidence>
<dbReference type="InterPro" id="IPR024361">
    <property type="entry name" value="BACON"/>
</dbReference>
<feature type="domain" description="BACON" evidence="2">
    <location>
        <begin position="697"/>
        <end position="748"/>
    </location>
</feature>
<accession>A0ABN1ITK2</accession>
<organism evidence="3 4">
    <name type="scientific">Dokdonella soli</name>
    <dbReference type="NCBI Taxonomy" id="529810"/>
    <lineage>
        <taxon>Bacteria</taxon>
        <taxon>Pseudomonadati</taxon>
        <taxon>Pseudomonadota</taxon>
        <taxon>Gammaproteobacteria</taxon>
        <taxon>Lysobacterales</taxon>
        <taxon>Rhodanobacteraceae</taxon>
        <taxon>Dokdonella</taxon>
    </lineage>
</organism>
<feature type="chain" id="PRO_5046333593" description="BACON domain-containing protein" evidence="1">
    <location>
        <begin position="17"/>
        <end position="1012"/>
    </location>
</feature>
<evidence type="ECO:0000256" key="1">
    <source>
        <dbReference type="SAM" id="SignalP"/>
    </source>
</evidence>
<keyword evidence="1" id="KW-0732">Signal</keyword>
<dbReference type="Gene3D" id="2.60.40.10">
    <property type="entry name" value="Immunoglobulins"/>
    <property type="match status" value="3"/>
</dbReference>
<name>A0ABN1ITK2_9GAMM</name>
<reference evidence="3 4" key="1">
    <citation type="journal article" date="2019" name="Int. J. Syst. Evol. Microbiol.">
        <title>The Global Catalogue of Microorganisms (GCM) 10K type strain sequencing project: providing services to taxonomists for standard genome sequencing and annotation.</title>
        <authorList>
            <consortium name="The Broad Institute Genomics Platform"/>
            <consortium name="The Broad Institute Genome Sequencing Center for Infectious Disease"/>
            <person name="Wu L."/>
            <person name="Ma J."/>
        </authorList>
    </citation>
    <scope>NUCLEOTIDE SEQUENCE [LARGE SCALE GENOMIC DNA]</scope>
    <source>
        <strain evidence="3 4">JCM 15421</strain>
    </source>
</reference>
<dbReference type="EMBL" id="BAAAEU010000024">
    <property type="protein sequence ID" value="GAA0721034.1"/>
    <property type="molecule type" value="Genomic_DNA"/>
</dbReference>
<protein>
    <recommendedName>
        <fullName evidence="2">BACON domain-containing protein</fullName>
    </recommendedName>
</protein>